<dbReference type="InterPro" id="IPR013762">
    <property type="entry name" value="Integrase-like_cat_sf"/>
</dbReference>
<dbReference type="InterPro" id="IPR050090">
    <property type="entry name" value="Tyrosine_recombinase_XerCD"/>
</dbReference>
<dbReference type="InterPro" id="IPR002104">
    <property type="entry name" value="Integrase_catalytic"/>
</dbReference>
<dbReference type="RefSeq" id="WP_108415393.1">
    <property type="nucleotide sequence ID" value="NZ_QAQA01000015.1"/>
</dbReference>
<dbReference type="PANTHER" id="PTHR30349">
    <property type="entry name" value="PHAGE INTEGRASE-RELATED"/>
    <property type="match status" value="1"/>
</dbReference>
<dbReference type="AlphaFoldDB" id="A0A315FWK8"/>
<dbReference type="PROSITE" id="PS51898">
    <property type="entry name" value="TYR_RECOMBINASE"/>
    <property type="match status" value="1"/>
</dbReference>
<dbReference type="GO" id="GO:0003677">
    <property type="term" value="F:DNA binding"/>
    <property type="evidence" value="ECO:0007669"/>
    <property type="project" value="InterPro"/>
</dbReference>
<dbReference type="EMBL" id="QARU01000016">
    <property type="protein sequence ID" value="PUF77834.1"/>
    <property type="molecule type" value="Genomic_DNA"/>
</dbReference>
<reference evidence="4 5" key="1">
    <citation type="submission" date="2018-04" db="EMBL/GenBank/DDBJ databases">
        <title>Whole genome sequencing of Salmonella enterica.</title>
        <authorList>
            <person name="Bell R."/>
        </authorList>
    </citation>
    <scope>NUCLEOTIDE SEQUENCE [LARGE SCALE GENOMIC DNA]</scope>
    <source>
        <strain evidence="4 5">CFSAN058603</strain>
    </source>
</reference>
<dbReference type="GO" id="GO:0006310">
    <property type="term" value="P:DNA recombination"/>
    <property type="evidence" value="ECO:0007669"/>
    <property type="project" value="UniProtKB-KW"/>
</dbReference>
<proteinExistence type="predicted"/>
<keyword evidence="1" id="KW-0229">DNA integration</keyword>
<evidence type="ECO:0000313" key="5">
    <source>
        <dbReference type="Proteomes" id="UP000250700"/>
    </source>
</evidence>
<name>A0A315FWK8_SALET</name>
<dbReference type="Proteomes" id="UP000250700">
    <property type="component" value="Unassembled WGS sequence"/>
</dbReference>
<evidence type="ECO:0000259" key="3">
    <source>
        <dbReference type="PROSITE" id="PS51898"/>
    </source>
</evidence>
<gene>
    <name evidence="4" type="ORF">DAX91_21335</name>
</gene>
<dbReference type="PANTHER" id="PTHR30349:SF93">
    <property type="entry name" value="FELS-2 PROPHAGE PROTEIN"/>
    <property type="match status" value="1"/>
</dbReference>
<organism evidence="4 5">
    <name type="scientific">Salmonella enterica I</name>
    <dbReference type="NCBI Taxonomy" id="59201"/>
    <lineage>
        <taxon>Bacteria</taxon>
        <taxon>Pseudomonadati</taxon>
        <taxon>Pseudomonadota</taxon>
        <taxon>Gammaproteobacteria</taxon>
        <taxon>Enterobacterales</taxon>
        <taxon>Enterobacteriaceae</taxon>
        <taxon>Salmonella</taxon>
    </lineage>
</organism>
<comment type="caution">
    <text evidence="4">The sequence shown here is derived from an EMBL/GenBank/DDBJ whole genome shotgun (WGS) entry which is preliminary data.</text>
</comment>
<dbReference type="CDD" id="cd00796">
    <property type="entry name" value="INT_Rci_Hp1_C"/>
    <property type="match status" value="1"/>
</dbReference>
<protein>
    <submittedName>
        <fullName evidence="4">Integrase</fullName>
    </submittedName>
</protein>
<accession>A0A315FWK8</accession>
<sequence length="328" mass="37205">MGISKLPDGRYLVDLRPSGTEGKRIRRKFATKSEAKDFERWAIAKYANKEWVEPAKDDRHLHELIELWWKLKGQLLRDGPAIHRKLLAMDRRLEHPLACNITPKLFTEYRAQRTSAGTKPKTINDEQTHLSSMFNSLHESGHYPTKSPLAGVRRIKLTKSEMGYLTKEQIVQLLAQLDGDNLLAVKLCLATGARWNEAAMLTSGQLLKDRVTYIKTKNGNNRTVPVSPELIASIRKGKDHILFPDVDYTIVRNTIKSIAPNLPDGQATHVLRHTFASHFMMNGGNILALQRILGHANILQTMVYAHFAPDYLTEAVKFNPIADELKMQ</sequence>
<keyword evidence="2" id="KW-0233">DNA recombination</keyword>
<dbReference type="GO" id="GO:0015074">
    <property type="term" value="P:DNA integration"/>
    <property type="evidence" value="ECO:0007669"/>
    <property type="project" value="UniProtKB-KW"/>
</dbReference>
<evidence type="ECO:0000256" key="2">
    <source>
        <dbReference type="ARBA" id="ARBA00023172"/>
    </source>
</evidence>
<dbReference type="SUPFAM" id="SSF56349">
    <property type="entry name" value="DNA breaking-rejoining enzymes"/>
    <property type="match status" value="1"/>
</dbReference>
<dbReference type="Pfam" id="PF24624">
    <property type="entry name" value="Int_N"/>
    <property type="match status" value="1"/>
</dbReference>
<evidence type="ECO:0000313" key="4">
    <source>
        <dbReference type="EMBL" id="PUF77834.1"/>
    </source>
</evidence>
<feature type="domain" description="Tyr recombinase" evidence="3">
    <location>
        <begin position="160"/>
        <end position="317"/>
    </location>
</feature>
<evidence type="ECO:0000256" key="1">
    <source>
        <dbReference type="ARBA" id="ARBA00022908"/>
    </source>
</evidence>
<dbReference type="Gene3D" id="1.10.443.10">
    <property type="entry name" value="Intergrase catalytic core"/>
    <property type="match status" value="1"/>
</dbReference>
<dbReference type="InterPro" id="IPR057084">
    <property type="entry name" value="Int_N"/>
</dbReference>
<dbReference type="InterPro" id="IPR011010">
    <property type="entry name" value="DNA_brk_join_enz"/>
</dbReference>
<dbReference type="Pfam" id="PF00589">
    <property type="entry name" value="Phage_integrase"/>
    <property type="match status" value="1"/>
</dbReference>